<evidence type="ECO:0000313" key="2">
    <source>
        <dbReference type="EMBL" id="KIJ27954.1"/>
    </source>
</evidence>
<feature type="transmembrane region" description="Helical" evidence="1">
    <location>
        <begin position="131"/>
        <end position="158"/>
    </location>
</feature>
<keyword evidence="1" id="KW-0812">Transmembrane</keyword>
<dbReference type="EMBL" id="KN837319">
    <property type="protein sequence ID" value="KIJ27954.1"/>
    <property type="molecule type" value="Genomic_DNA"/>
</dbReference>
<proteinExistence type="predicted"/>
<gene>
    <name evidence="2" type="ORF">M422DRAFT_270805</name>
</gene>
<accession>A0A0C9U1P2</accession>
<name>A0A0C9U1P2_SPHS4</name>
<dbReference type="Proteomes" id="UP000054279">
    <property type="component" value="Unassembled WGS sequence"/>
</dbReference>
<keyword evidence="3" id="KW-1185">Reference proteome</keyword>
<sequence>MSIKPEYPNSVAMPTFLYIARVRLSNYLLSQTHEEHPAEQPLVDSDIIEAATLLCILHFLIMDIMTSVILGRSKARLTIKLRQSAIFFTSFTVVSFLTSLVELGLTFVAIVEMTALYVTLPQWCSNVNCQILIAILALSWVFWALSVFLLGFELGFVLPVYSAPFRLNNSEVGIPIRTLPSSPASQQSS</sequence>
<reference evidence="2 3" key="1">
    <citation type="submission" date="2014-06" db="EMBL/GenBank/DDBJ databases">
        <title>Evolutionary Origins and Diversification of the Mycorrhizal Mutualists.</title>
        <authorList>
            <consortium name="DOE Joint Genome Institute"/>
            <consortium name="Mycorrhizal Genomics Consortium"/>
            <person name="Kohler A."/>
            <person name="Kuo A."/>
            <person name="Nagy L.G."/>
            <person name="Floudas D."/>
            <person name="Copeland A."/>
            <person name="Barry K.W."/>
            <person name="Cichocki N."/>
            <person name="Veneault-Fourrey C."/>
            <person name="LaButti K."/>
            <person name="Lindquist E.A."/>
            <person name="Lipzen A."/>
            <person name="Lundell T."/>
            <person name="Morin E."/>
            <person name="Murat C."/>
            <person name="Riley R."/>
            <person name="Ohm R."/>
            <person name="Sun H."/>
            <person name="Tunlid A."/>
            <person name="Henrissat B."/>
            <person name="Grigoriev I.V."/>
            <person name="Hibbett D.S."/>
            <person name="Martin F."/>
        </authorList>
    </citation>
    <scope>NUCLEOTIDE SEQUENCE [LARGE SCALE GENOMIC DNA]</scope>
    <source>
        <strain evidence="2 3">SS14</strain>
    </source>
</reference>
<evidence type="ECO:0000256" key="1">
    <source>
        <dbReference type="SAM" id="Phobius"/>
    </source>
</evidence>
<keyword evidence="1" id="KW-1133">Transmembrane helix</keyword>
<protein>
    <submittedName>
        <fullName evidence="2">Uncharacterized protein</fullName>
    </submittedName>
</protein>
<feature type="transmembrane region" description="Helical" evidence="1">
    <location>
        <begin position="50"/>
        <end position="73"/>
    </location>
</feature>
<keyword evidence="1" id="KW-0472">Membrane</keyword>
<evidence type="ECO:0000313" key="3">
    <source>
        <dbReference type="Proteomes" id="UP000054279"/>
    </source>
</evidence>
<organism evidence="2 3">
    <name type="scientific">Sphaerobolus stellatus (strain SS14)</name>
    <dbReference type="NCBI Taxonomy" id="990650"/>
    <lineage>
        <taxon>Eukaryota</taxon>
        <taxon>Fungi</taxon>
        <taxon>Dikarya</taxon>
        <taxon>Basidiomycota</taxon>
        <taxon>Agaricomycotina</taxon>
        <taxon>Agaricomycetes</taxon>
        <taxon>Phallomycetidae</taxon>
        <taxon>Geastrales</taxon>
        <taxon>Sphaerobolaceae</taxon>
        <taxon>Sphaerobolus</taxon>
    </lineage>
</organism>
<feature type="transmembrane region" description="Helical" evidence="1">
    <location>
        <begin position="85"/>
        <end position="111"/>
    </location>
</feature>
<dbReference type="AlphaFoldDB" id="A0A0C9U1P2"/>
<dbReference type="HOGENOM" id="CLU_1435263_0_0_1"/>